<organism evidence="2 3">
    <name type="scientific">Microbacterium rhizomatis</name>
    <dbReference type="NCBI Taxonomy" id="1631477"/>
    <lineage>
        <taxon>Bacteria</taxon>
        <taxon>Bacillati</taxon>
        <taxon>Actinomycetota</taxon>
        <taxon>Actinomycetes</taxon>
        <taxon>Micrococcales</taxon>
        <taxon>Microbacteriaceae</taxon>
        <taxon>Microbacterium</taxon>
    </lineage>
</organism>
<dbReference type="AlphaFoldDB" id="A0A5J5J260"/>
<keyword evidence="1" id="KW-1133">Transmembrane helix</keyword>
<feature type="transmembrane region" description="Helical" evidence="1">
    <location>
        <begin position="6"/>
        <end position="24"/>
    </location>
</feature>
<dbReference type="GO" id="GO:0005886">
    <property type="term" value="C:plasma membrane"/>
    <property type="evidence" value="ECO:0007669"/>
    <property type="project" value="InterPro"/>
</dbReference>
<dbReference type="InterPro" id="IPR011726">
    <property type="entry name" value="KdpF"/>
</dbReference>
<dbReference type="RefSeq" id="WP_150449709.1">
    <property type="nucleotide sequence ID" value="NZ_VYSA01000003.1"/>
</dbReference>
<sequence length="29" mass="3119">MIVFSIIAAVLGLAAIGYLVIALVKPEWF</sequence>
<dbReference type="Proteomes" id="UP000325827">
    <property type="component" value="Unassembled WGS sequence"/>
</dbReference>
<dbReference type="Pfam" id="PF09604">
    <property type="entry name" value="Potass_KdpF"/>
    <property type="match status" value="1"/>
</dbReference>
<proteinExistence type="predicted"/>
<accession>A0A5J5J260</accession>
<keyword evidence="1" id="KW-0472">Membrane</keyword>
<evidence type="ECO:0000313" key="2">
    <source>
        <dbReference type="EMBL" id="KAA9106368.1"/>
    </source>
</evidence>
<evidence type="ECO:0000313" key="3">
    <source>
        <dbReference type="Proteomes" id="UP000325827"/>
    </source>
</evidence>
<reference evidence="3" key="1">
    <citation type="submission" date="2019-09" db="EMBL/GenBank/DDBJ databases">
        <title>Mumia zhuanghuii sp. nov. isolated from the intestinal contents of plateau pika (Ochotona curzoniae) in the Qinghai-Tibet plateau of China.</title>
        <authorList>
            <person name="Tian Z."/>
        </authorList>
    </citation>
    <scope>NUCLEOTIDE SEQUENCE [LARGE SCALE GENOMIC DNA]</scope>
    <source>
        <strain evidence="3">JCM 30598</strain>
    </source>
</reference>
<name>A0A5J5J260_9MICO</name>
<dbReference type="GO" id="GO:0008556">
    <property type="term" value="F:P-type potassium transmembrane transporter activity"/>
    <property type="evidence" value="ECO:0007669"/>
    <property type="project" value="InterPro"/>
</dbReference>
<dbReference type="EMBL" id="VYSA01000003">
    <property type="protein sequence ID" value="KAA9106368.1"/>
    <property type="molecule type" value="Genomic_DNA"/>
</dbReference>
<protein>
    <submittedName>
        <fullName evidence="2">Potassium-transporting ATPase subunit F</fullName>
    </submittedName>
</protein>
<keyword evidence="3" id="KW-1185">Reference proteome</keyword>
<evidence type="ECO:0000256" key="1">
    <source>
        <dbReference type="SAM" id="Phobius"/>
    </source>
</evidence>
<gene>
    <name evidence="2" type="ORF">F6B43_14520</name>
</gene>
<comment type="caution">
    <text evidence="2">The sequence shown here is derived from an EMBL/GenBank/DDBJ whole genome shotgun (WGS) entry which is preliminary data.</text>
</comment>
<keyword evidence="1" id="KW-0812">Transmembrane</keyword>